<evidence type="ECO:0000256" key="1">
    <source>
        <dbReference type="ARBA" id="ARBA00004651"/>
    </source>
</evidence>
<dbReference type="PANTHER" id="PTHR11795:SF445">
    <property type="entry name" value="AMINO ACID ABC TRANSPORTER PERMEASE PROTEIN"/>
    <property type="match status" value="1"/>
</dbReference>
<keyword evidence="3" id="KW-1003">Cell membrane</keyword>
<proteinExistence type="inferred from homology"/>
<dbReference type="GO" id="GO:0006865">
    <property type="term" value="P:amino acid transport"/>
    <property type="evidence" value="ECO:0007669"/>
    <property type="project" value="UniProtKB-KW"/>
</dbReference>
<keyword evidence="5" id="KW-0029">Amino-acid transport</keyword>
<comment type="caution">
    <text evidence="9">The sequence shown here is derived from an EMBL/GenBank/DDBJ whole genome shotgun (WGS) entry which is preliminary data.</text>
</comment>
<evidence type="ECO:0000256" key="3">
    <source>
        <dbReference type="ARBA" id="ARBA00022475"/>
    </source>
</evidence>
<dbReference type="Pfam" id="PF02653">
    <property type="entry name" value="BPD_transp_2"/>
    <property type="match status" value="1"/>
</dbReference>
<evidence type="ECO:0000313" key="10">
    <source>
        <dbReference type="Proteomes" id="UP000028826"/>
    </source>
</evidence>
<reference evidence="9 10" key="1">
    <citation type="submission" date="2014-03" db="EMBL/GenBank/DDBJ databases">
        <title>Genome of Haematobacter massiliensis CCUG 47968.</title>
        <authorList>
            <person name="Wang D."/>
            <person name="Wang G."/>
        </authorList>
    </citation>
    <scope>NUCLEOTIDE SEQUENCE [LARGE SCALE GENOMIC DNA]</scope>
    <source>
        <strain evidence="9 10">CCUG 47968</strain>
    </source>
</reference>
<dbReference type="eggNOG" id="COG0559">
    <property type="taxonomic scope" value="Bacteria"/>
</dbReference>
<evidence type="ECO:0000256" key="2">
    <source>
        <dbReference type="ARBA" id="ARBA00022448"/>
    </source>
</evidence>
<keyword evidence="2" id="KW-0813">Transport</keyword>
<dbReference type="PANTHER" id="PTHR11795">
    <property type="entry name" value="BRANCHED-CHAIN AMINO ACID TRANSPORT SYSTEM PERMEASE PROTEIN LIVH"/>
    <property type="match status" value="1"/>
</dbReference>
<dbReference type="AlphaFoldDB" id="A0A086Y527"/>
<keyword evidence="10" id="KW-1185">Reference proteome</keyword>
<evidence type="ECO:0000256" key="4">
    <source>
        <dbReference type="ARBA" id="ARBA00022692"/>
    </source>
</evidence>
<keyword evidence="7" id="KW-0472">Membrane</keyword>
<dbReference type="InterPro" id="IPR001851">
    <property type="entry name" value="ABC_transp_permease"/>
</dbReference>
<protein>
    <submittedName>
        <fullName evidence="9">Branched-chain amino acid ABC transporter</fullName>
    </submittedName>
</protein>
<dbReference type="Proteomes" id="UP000028826">
    <property type="component" value="Unassembled WGS sequence"/>
</dbReference>
<dbReference type="InterPro" id="IPR052157">
    <property type="entry name" value="BCAA_transport_permease"/>
</dbReference>
<evidence type="ECO:0000256" key="6">
    <source>
        <dbReference type="ARBA" id="ARBA00022989"/>
    </source>
</evidence>
<comment type="similarity">
    <text evidence="8">Belongs to the binding-protein-dependent transport system permease family. LivHM subfamily.</text>
</comment>
<dbReference type="STRING" id="195105.CN97_17090"/>
<sequence length="291" mass="31052">MTELIIQSLYSGVLIGAYYALIALGLALVFGTMRIINLAHGELVLLAGYIAYTAESQYGLNPIWALPFAVVIVSITSVLVYLLLTRIKTDREINSLILTFGIGIALTNAILLIWSADVRSTNVAWYHEPFVMADTFYAMKAEVLAALAGAVMVAAVWWWLNRSWYGRALRAVSSNRDAAKLMGINPRTTEVLSFGVAGLLAAIAGVALYTGQVIQPSVGHALTIKAFVITVLAGLGSVPGVLVGAILIGIAESLTATLWSSALQPMAGMVLFLVVLLVMPSGLFGRARRRG</sequence>
<keyword evidence="4" id="KW-0812">Transmembrane</keyword>
<dbReference type="EMBL" id="JGYG01000006">
    <property type="protein sequence ID" value="KFI29377.1"/>
    <property type="molecule type" value="Genomic_DNA"/>
</dbReference>
<comment type="subcellular location">
    <subcellularLocation>
        <location evidence="1">Cell membrane</location>
        <topology evidence="1">Multi-pass membrane protein</topology>
    </subcellularLocation>
</comment>
<dbReference type="RefSeq" id="WP_035710970.1">
    <property type="nucleotide sequence ID" value="NZ_CAMIFG010000045.1"/>
</dbReference>
<dbReference type="GO" id="GO:0022857">
    <property type="term" value="F:transmembrane transporter activity"/>
    <property type="evidence" value="ECO:0007669"/>
    <property type="project" value="InterPro"/>
</dbReference>
<gene>
    <name evidence="9" type="ORF">CN97_17090</name>
</gene>
<dbReference type="OrthoDB" id="9810089at2"/>
<dbReference type="CDD" id="cd06582">
    <property type="entry name" value="TM_PBP1_LivH_like"/>
    <property type="match status" value="1"/>
</dbReference>
<name>A0A086Y527_9RHOB</name>
<evidence type="ECO:0000256" key="5">
    <source>
        <dbReference type="ARBA" id="ARBA00022970"/>
    </source>
</evidence>
<keyword evidence="6" id="KW-1133">Transmembrane helix</keyword>
<evidence type="ECO:0000313" key="9">
    <source>
        <dbReference type="EMBL" id="KFI29377.1"/>
    </source>
</evidence>
<evidence type="ECO:0000256" key="8">
    <source>
        <dbReference type="ARBA" id="ARBA00037998"/>
    </source>
</evidence>
<dbReference type="GO" id="GO:0005886">
    <property type="term" value="C:plasma membrane"/>
    <property type="evidence" value="ECO:0007669"/>
    <property type="project" value="UniProtKB-SubCell"/>
</dbReference>
<evidence type="ECO:0000256" key="7">
    <source>
        <dbReference type="ARBA" id="ARBA00023136"/>
    </source>
</evidence>
<accession>A0A086Y527</accession>
<organism evidence="9 10">
    <name type="scientific">Haematobacter massiliensis</name>
    <dbReference type="NCBI Taxonomy" id="195105"/>
    <lineage>
        <taxon>Bacteria</taxon>
        <taxon>Pseudomonadati</taxon>
        <taxon>Pseudomonadota</taxon>
        <taxon>Alphaproteobacteria</taxon>
        <taxon>Rhodobacterales</taxon>
        <taxon>Paracoccaceae</taxon>
        <taxon>Haematobacter</taxon>
    </lineage>
</organism>